<protein>
    <recommendedName>
        <fullName evidence="4">Proteasome assembly chaperone 3</fullName>
    </recommendedName>
</protein>
<dbReference type="Proteomes" id="UP001342314">
    <property type="component" value="Unassembled WGS sequence"/>
</dbReference>
<dbReference type="Gene3D" id="3.30.230.90">
    <property type="match status" value="1"/>
</dbReference>
<accession>A0AAV5GB58</accession>
<evidence type="ECO:0008006" key="4">
    <source>
        <dbReference type="Google" id="ProtNLM"/>
    </source>
</evidence>
<dbReference type="InterPro" id="IPR018788">
    <property type="entry name" value="Proteasome_assmbl_chp_3"/>
</dbReference>
<feature type="compositionally biased region" description="Pro residues" evidence="1">
    <location>
        <begin position="18"/>
        <end position="34"/>
    </location>
</feature>
<dbReference type="InterPro" id="IPR053720">
    <property type="entry name" value="Psm_Assembly_Chaperone"/>
</dbReference>
<keyword evidence="3" id="KW-1185">Reference proteome</keyword>
<gene>
    <name evidence="2" type="ORF">Rhopal_002769-T1</name>
</gene>
<evidence type="ECO:0000313" key="2">
    <source>
        <dbReference type="EMBL" id="GJN89780.1"/>
    </source>
</evidence>
<feature type="region of interest" description="Disordered" evidence="1">
    <location>
        <begin position="1"/>
        <end position="38"/>
    </location>
</feature>
<proteinExistence type="predicted"/>
<sequence>MSALVDSANLDLASTPNQLPPAAPPRPAPAPPQQAIPTAQRARRIHGVQTDVLVQVYADRVLVIVTQLGRIGCMIQVTPPPSALPSLPPPPRPAAACSPSILASLPPPHPSTLLSPLFGVPPSPHLSSLHDLYAAQVGAIVFRRFAAAGDGGAAPERPVVLGIGLKRVEGVDDDEGGVTDGEKHTFEQVMEMVLECLGE</sequence>
<dbReference type="AlphaFoldDB" id="A0AAV5GB58"/>
<evidence type="ECO:0000313" key="3">
    <source>
        <dbReference type="Proteomes" id="UP001342314"/>
    </source>
</evidence>
<dbReference type="GO" id="GO:0043248">
    <property type="term" value="P:proteasome assembly"/>
    <property type="evidence" value="ECO:0007669"/>
    <property type="project" value="InterPro"/>
</dbReference>
<dbReference type="PANTHER" id="PTHR31051">
    <property type="entry name" value="PROTEASOME ASSEMBLY CHAPERONE 3"/>
    <property type="match status" value="1"/>
</dbReference>
<reference evidence="2 3" key="1">
    <citation type="submission" date="2021-12" db="EMBL/GenBank/DDBJ databases">
        <title>High titer production of polyol ester of fatty acids by Rhodotorula paludigena BS15 towards product separation-free biomass refinery.</title>
        <authorList>
            <person name="Mano J."/>
            <person name="Ono H."/>
            <person name="Tanaka T."/>
            <person name="Naito K."/>
            <person name="Sushida H."/>
            <person name="Ike M."/>
            <person name="Tokuyasu K."/>
            <person name="Kitaoka M."/>
        </authorList>
    </citation>
    <scope>NUCLEOTIDE SEQUENCE [LARGE SCALE GENOMIC DNA]</scope>
    <source>
        <strain evidence="2 3">BS15</strain>
    </source>
</reference>
<organism evidence="2 3">
    <name type="scientific">Rhodotorula paludigena</name>
    <dbReference type="NCBI Taxonomy" id="86838"/>
    <lineage>
        <taxon>Eukaryota</taxon>
        <taxon>Fungi</taxon>
        <taxon>Dikarya</taxon>
        <taxon>Basidiomycota</taxon>
        <taxon>Pucciniomycotina</taxon>
        <taxon>Microbotryomycetes</taxon>
        <taxon>Sporidiobolales</taxon>
        <taxon>Sporidiobolaceae</taxon>
        <taxon>Rhodotorula</taxon>
    </lineage>
</organism>
<dbReference type="PANTHER" id="PTHR31051:SF1">
    <property type="entry name" value="PROTEASOME ASSEMBLY CHAPERONE 3"/>
    <property type="match status" value="1"/>
</dbReference>
<evidence type="ECO:0000256" key="1">
    <source>
        <dbReference type="SAM" id="MobiDB-lite"/>
    </source>
</evidence>
<name>A0AAV5GB58_9BASI</name>
<comment type="caution">
    <text evidence="2">The sequence shown here is derived from an EMBL/GenBank/DDBJ whole genome shotgun (WGS) entry which is preliminary data.</text>
</comment>
<dbReference type="EMBL" id="BQKY01000005">
    <property type="protein sequence ID" value="GJN89780.1"/>
    <property type="molecule type" value="Genomic_DNA"/>
</dbReference>